<dbReference type="Proteomes" id="UP001595973">
    <property type="component" value="Unassembled WGS sequence"/>
</dbReference>
<gene>
    <name evidence="1" type="ORF">ACFO5X_14045</name>
</gene>
<dbReference type="Gene3D" id="1.10.10.10">
    <property type="entry name" value="Winged helix-like DNA-binding domain superfamily/Winged helix DNA-binding domain"/>
    <property type="match status" value="1"/>
</dbReference>
<proteinExistence type="predicted"/>
<evidence type="ECO:0000313" key="2">
    <source>
        <dbReference type="Proteomes" id="UP001595973"/>
    </source>
</evidence>
<dbReference type="EMBL" id="JBHSGI010000017">
    <property type="protein sequence ID" value="MFC4669681.1"/>
    <property type="molecule type" value="Genomic_DNA"/>
</dbReference>
<keyword evidence="2" id="KW-1185">Reference proteome</keyword>
<reference evidence="2" key="1">
    <citation type="journal article" date="2019" name="Int. J. Syst. Evol. Microbiol.">
        <title>The Global Catalogue of Microorganisms (GCM) 10K type strain sequencing project: providing services to taxonomists for standard genome sequencing and annotation.</title>
        <authorList>
            <consortium name="The Broad Institute Genomics Platform"/>
            <consortium name="The Broad Institute Genome Sequencing Center for Infectious Disease"/>
            <person name="Wu L."/>
            <person name="Ma J."/>
        </authorList>
    </citation>
    <scope>NUCLEOTIDE SEQUENCE [LARGE SCALE GENOMIC DNA]</scope>
    <source>
        <strain evidence="2">CGMCC 4.7283</strain>
    </source>
</reference>
<dbReference type="InterPro" id="IPR036388">
    <property type="entry name" value="WH-like_DNA-bd_sf"/>
</dbReference>
<dbReference type="RefSeq" id="WP_380718118.1">
    <property type="nucleotide sequence ID" value="NZ_JBHSGI010000017.1"/>
</dbReference>
<sequence length="49" mass="5878">MAKPRKRRKWSDDEKRRICAQTIVRGVSVAQVALRYDLNANQIFNWMRT</sequence>
<dbReference type="InterPro" id="IPR010921">
    <property type="entry name" value="Trp_repressor/repl_initiator"/>
</dbReference>
<organism evidence="1 2">
    <name type="scientific">Seohaeicola nanhaiensis</name>
    <dbReference type="NCBI Taxonomy" id="1387282"/>
    <lineage>
        <taxon>Bacteria</taxon>
        <taxon>Pseudomonadati</taxon>
        <taxon>Pseudomonadota</taxon>
        <taxon>Alphaproteobacteria</taxon>
        <taxon>Rhodobacterales</taxon>
        <taxon>Roseobacteraceae</taxon>
        <taxon>Seohaeicola</taxon>
    </lineage>
</organism>
<dbReference type="Pfam" id="PF01527">
    <property type="entry name" value="HTH_Tnp_1"/>
    <property type="match status" value="1"/>
</dbReference>
<protein>
    <submittedName>
        <fullName evidence="1">Transposase</fullName>
    </submittedName>
</protein>
<name>A0ABV9KJ60_9RHOB</name>
<dbReference type="InterPro" id="IPR002514">
    <property type="entry name" value="Transposase_8"/>
</dbReference>
<dbReference type="SUPFAM" id="SSF48295">
    <property type="entry name" value="TrpR-like"/>
    <property type="match status" value="1"/>
</dbReference>
<accession>A0ABV9KJ60</accession>
<evidence type="ECO:0000313" key="1">
    <source>
        <dbReference type="EMBL" id="MFC4669681.1"/>
    </source>
</evidence>
<comment type="caution">
    <text evidence="1">The sequence shown here is derived from an EMBL/GenBank/DDBJ whole genome shotgun (WGS) entry which is preliminary data.</text>
</comment>